<keyword evidence="2" id="KW-1185">Reference proteome</keyword>
<dbReference type="EMBL" id="ML170172">
    <property type="protein sequence ID" value="TDL22938.1"/>
    <property type="molecule type" value="Genomic_DNA"/>
</dbReference>
<evidence type="ECO:0000313" key="2">
    <source>
        <dbReference type="Proteomes" id="UP000294933"/>
    </source>
</evidence>
<accession>A0A4Y7Q6U0</accession>
<evidence type="ECO:0000313" key="1">
    <source>
        <dbReference type="EMBL" id="TDL22938.1"/>
    </source>
</evidence>
<reference evidence="1 2" key="1">
    <citation type="submission" date="2018-06" db="EMBL/GenBank/DDBJ databases">
        <title>A transcriptomic atlas of mushroom development highlights an independent origin of complex multicellularity.</title>
        <authorList>
            <consortium name="DOE Joint Genome Institute"/>
            <person name="Krizsan K."/>
            <person name="Almasi E."/>
            <person name="Merenyi Z."/>
            <person name="Sahu N."/>
            <person name="Viragh M."/>
            <person name="Koszo T."/>
            <person name="Mondo S."/>
            <person name="Kiss B."/>
            <person name="Balint B."/>
            <person name="Kues U."/>
            <person name="Barry K."/>
            <person name="Hegedus J.C."/>
            <person name="Henrissat B."/>
            <person name="Johnson J."/>
            <person name="Lipzen A."/>
            <person name="Ohm R."/>
            <person name="Nagy I."/>
            <person name="Pangilinan J."/>
            <person name="Yan J."/>
            <person name="Xiong Y."/>
            <person name="Grigoriev I.V."/>
            <person name="Hibbett D.S."/>
            <person name="Nagy L.G."/>
        </authorList>
    </citation>
    <scope>NUCLEOTIDE SEQUENCE [LARGE SCALE GENOMIC DNA]</scope>
    <source>
        <strain evidence="1 2">SZMC22713</strain>
    </source>
</reference>
<protein>
    <submittedName>
        <fullName evidence="1">Uncharacterized protein</fullName>
    </submittedName>
</protein>
<organism evidence="1 2">
    <name type="scientific">Rickenella mellea</name>
    <dbReference type="NCBI Taxonomy" id="50990"/>
    <lineage>
        <taxon>Eukaryota</taxon>
        <taxon>Fungi</taxon>
        <taxon>Dikarya</taxon>
        <taxon>Basidiomycota</taxon>
        <taxon>Agaricomycotina</taxon>
        <taxon>Agaricomycetes</taxon>
        <taxon>Hymenochaetales</taxon>
        <taxon>Rickenellaceae</taxon>
        <taxon>Rickenella</taxon>
    </lineage>
</organism>
<sequence length="86" mass="9746">MATVCVALEGTLPRIRRSILRRRSQHELSLWYLFRLSDSGGSSRFTGAERIADVEICLGSGAFEFTQGQHRRQDDNQYQTCVAILV</sequence>
<name>A0A4Y7Q6U0_9AGAM</name>
<dbReference type="AlphaFoldDB" id="A0A4Y7Q6U0"/>
<dbReference type="VEuPathDB" id="FungiDB:BD410DRAFT_787754"/>
<dbReference type="Proteomes" id="UP000294933">
    <property type="component" value="Unassembled WGS sequence"/>
</dbReference>
<gene>
    <name evidence="1" type="ORF">BD410DRAFT_787754</name>
</gene>
<proteinExistence type="predicted"/>